<protein>
    <submittedName>
        <fullName evidence="5">Helix-turn-helix transcriptional regulator</fullName>
    </submittedName>
</protein>
<name>A0A6L9L744_9BACT</name>
<dbReference type="GO" id="GO:0043565">
    <property type="term" value="F:sequence-specific DNA binding"/>
    <property type="evidence" value="ECO:0007669"/>
    <property type="project" value="InterPro"/>
</dbReference>
<dbReference type="SMART" id="SM00342">
    <property type="entry name" value="HTH_ARAC"/>
    <property type="match status" value="1"/>
</dbReference>
<dbReference type="Pfam" id="PF22200">
    <property type="entry name" value="ExsA_N"/>
    <property type="match status" value="1"/>
</dbReference>
<feature type="domain" description="HTH araC/xylS-type" evidence="4">
    <location>
        <begin position="168"/>
        <end position="266"/>
    </location>
</feature>
<comment type="caution">
    <text evidence="5">The sequence shown here is derived from an EMBL/GenBank/DDBJ whole genome shotgun (WGS) entry which is preliminary data.</text>
</comment>
<dbReference type="Gene3D" id="1.10.10.60">
    <property type="entry name" value="Homeodomain-like"/>
    <property type="match status" value="1"/>
</dbReference>
<dbReference type="InterPro" id="IPR009057">
    <property type="entry name" value="Homeodomain-like_sf"/>
</dbReference>
<keyword evidence="6" id="KW-1185">Reference proteome</keyword>
<dbReference type="EMBL" id="JAAFZH010000006">
    <property type="protein sequence ID" value="NDU96416.1"/>
    <property type="molecule type" value="Genomic_DNA"/>
</dbReference>
<dbReference type="SUPFAM" id="SSF46689">
    <property type="entry name" value="Homeodomain-like"/>
    <property type="match status" value="1"/>
</dbReference>
<proteinExistence type="predicted"/>
<dbReference type="PANTHER" id="PTHR46796">
    <property type="entry name" value="HTH-TYPE TRANSCRIPTIONAL ACTIVATOR RHAS-RELATED"/>
    <property type="match status" value="1"/>
</dbReference>
<sequence length="283" mass="32044">MQQQSQQHIVLHACTKDEFGHDPFVSEHWLVLIVSGSSELFSQQGTVSHPAGTLGLIRKNQLVKAVKKVGDAHTFSSISICLDQKTLQKFSTDYGVVSDSPYVGESNVIMDVDPVMKSYFDSLMPYFAQPEKLTPALAHIKTMEAIELLLRKASLKNFLFDFSEPHKLDLEAYMNRHFSYNVPLAQFAKLTGRSLSAFKRDFAVIFRSTPERWLQKKKLEMAYFLIAQKKRKPSDVYLETGFENLSHFSVAFKKEYGVNPSELLRNYSVTTPSDNSSSTAQPT</sequence>
<dbReference type="RefSeq" id="WP_163950485.1">
    <property type="nucleotide sequence ID" value="NZ_JAAFZH010000006.1"/>
</dbReference>
<evidence type="ECO:0000313" key="6">
    <source>
        <dbReference type="Proteomes" id="UP000474175"/>
    </source>
</evidence>
<keyword evidence="3" id="KW-0804">Transcription</keyword>
<gene>
    <name evidence="5" type="ORF">GK108_16165</name>
</gene>
<dbReference type="PROSITE" id="PS01124">
    <property type="entry name" value="HTH_ARAC_FAMILY_2"/>
    <property type="match status" value="1"/>
</dbReference>
<organism evidence="5 6">
    <name type="scientific">Spirosoma terrae</name>
    <dbReference type="NCBI Taxonomy" id="1968276"/>
    <lineage>
        <taxon>Bacteria</taxon>
        <taxon>Pseudomonadati</taxon>
        <taxon>Bacteroidota</taxon>
        <taxon>Cytophagia</taxon>
        <taxon>Cytophagales</taxon>
        <taxon>Cytophagaceae</taxon>
        <taxon>Spirosoma</taxon>
    </lineage>
</organism>
<dbReference type="InterPro" id="IPR054015">
    <property type="entry name" value="ExsA-like_N"/>
</dbReference>
<reference evidence="5 6" key="1">
    <citation type="submission" date="2020-02" db="EMBL/GenBank/DDBJ databases">
        <title>Draft genome sequence of two Spirosoma agri KCTC 52727 and Spirosoma terrae KCTC 52035.</title>
        <authorList>
            <person name="Rojas J."/>
            <person name="Ambika Manirajan B."/>
            <person name="Suarez C."/>
            <person name="Ratering S."/>
            <person name="Schnell S."/>
        </authorList>
    </citation>
    <scope>NUCLEOTIDE SEQUENCE [LARGE SCALE GENOMIC DNA]</scope>
    <source>
        <strain evidence="5 6">KCTC 52035</strain>
    </source>
</reference>
<dbReference type="Proteomes" id="UP000474175">
    <property type="component" value="Unassembled WGS sequence"/>
</dbReference>
<evidence type="ECO:0000259" key="4">
    <source>
        <dbReference type="PROSITE" id="PS01124"/>
    </source>
</evidence>
<evidence type="ECO:0000313" key="5">
    <source>
        <dbReference type="EMBL" id="NDU96416.1"/>
    </source>
</evidence>
<keyword evidence="2" id="KW-0238">DNA-binding</keyword>
<dbReference type="AlphaFoldDB" id="A0A6L9L744"/>
<keyword evidence="1" id="KW-0805">Transcription regulation</keyword>
<dbReference type="Pfam" id="PF12833">
    <property type="entry name" value="HTH_18"/>
    <property type="match status" value="1"/>
</dbReference>
<dbReference type="InterPro" id="IPR018060">
    <property type="entry name" value="HTH_AraC"/>
</dbReference>
<dbReference type="GO" id="GO:0003700">
    <property type="term" value="F:DNA-binding transcription factor activity"/>
    <property type="evidence" value="ECO:0007669"/>
    <property type="project" value="InterPro"/>
</dbReference>
<evidence type="ECO:0000256" key="2">
    <source>
        <dbReference type="ARBA" id="ARBA00023125"/>
    </source>
</evidence>
<accession>A0A6L9L744</accession>
<evidence type="ECO:0000256" key="1">
    <source>
        <dbReference type="ARBA" id="ARBA00023015"/>
    </source>
</evidence>
<evidence type="ECO:0000256" key="3">
    <source>
        <dbReference type="ARBA" id="ARBA00023163"/>
    </source>
</evidence>
<dbReference type="InterPro" id="IPR050204">
    <property type="entry name" value="AraC_XylS_family_regulators"/>
</dbReference>